<accession>A0AAV5KU54</accession>
<comment type="caution">
    <text evidence="7">The sequence shown here is derived from an EMBL/GenBank/DDBJ whole genome shotgun (WGS) entry which is preliminary data.</text>
</comment>
<dbReference type="GO" id="GO:0005634">
    <property type="term" value="C:nucleus"/>
    <property type="evidence" value="ECO:0007669"/>
    <property type="project" value="UniProtKB-SubCell"/>
</dbReference>
<reference evidence="7 8" key="1">
    <citation type="journal article" date="2021" name="Commun. Biol.">
        <title>The genome of Shorea leprosula (Dipterocarpaceae) highlights the ecological relevance of drought in aseasonal tropical rainforests.</title>
        <authorList>
            <person name="Ng K.K.S."/>
            <person name="Kobayashi M.J."/>
            <person name="Fawcett J.A."/>
            <person name="Hatakeyama M."/>
            <person name="Paape T."/>
            <person name="Ng C.H."/>
            <person name="Ang C.C."/>
            <person name="Tnah L.H."/>
            <person name="Lee C.T."/>
            <person name="Nishiyama T."/>
            <person name="Sese J."/>
            <person name="O'Brien M.J."/>
            <person name="Copetti D."/>
            <person name="Mohd Noor M.I."/>
            <person name="Ong R.C."/>
            <person name="Putra M."/>
            <person name="Sireger I.Z."/>
            <person name="Indrioko S."/>
            <person name="Kosugi Y."/>
            <person name="Izuno A."/>
            <person name="Isagi Y."/>
            <person name="Lee S.L."/>
            <person name="Shimizu K.K."/>
        </authorList>
    </citation>
    <scope>NUCLEOTIDE SEQUENCE [LARGE SCALE GENOMIC DNA]</scope>
    <source>
        <strain evidence="7">214</strain>
    </source>
</reference>
<comment type="function">
    <text evidence="5">Involved in ribosomal large subunit assembly.</text>
</comment>
<keyword evidence="3 5" id="KW-0690">Ribosome biogenesis</keyword>
<keyword evidence="4 5" id="KW-0539">Nucleus</keyword>
<evidence type="ECO:0000256" key="1">
    <source>
        <dbReference type="ARBA" id="ARBA00004123"/>
    </source>
</evidence>
<dbReference type="GO" id="GO:0042254">
    <property type="term" value="P:ribosome biogenesis"/>
    <property type="evidence" value="ECO:0007669"/>
    <property type="project" value="UniProtKB-KW"/>
</dbReference>
<dbReference type="AlphaFoldDB" id="A0AAV5KU54"/>
<organism evidence="7 8">
    <name type="scientific">Rubroshorea leprosula</name>
    <dbReference type="NCBI Taxonomy" id="152421"/>
    <lineage>
        <taxon>Eukaryota</taxon>
        <taxon>Viridiplantae</taxon>
        <taxon>Streptophyta</taxon>
        <taxon>Embryophyta</taxon>
        <taxon>Tracheophyta</taxon>
        <taxon>Spermatophyta</taxon>
        <taxon>Magnoliopsida</taxon>
        <taxon>eudicotyledons</taxon>
        <taxon>Gunneridae</taxon>
        <taxon>Pentapetalae</taxon>
        <taxon>rosids</taxon>
        <taxon>malvids</taxon>
        <taxon>Malvales</taxon>
        <taxon>Dipterocarpaceae</taxon>
        <taxon>Rubroshorea</taxon>
    </lineage>
</organism>
<protein>
    <recommendedName>
        <fullName evidence="5">Ribosome biogenesis regulatory protein</fullName>
    </recommendedName>
</protein>
<evidence type="ECO:0000313" key="8">
    <source>
        <dbReference type="Proteomes" id="UP001054252"/>
    </source>
</evidence>
<evidence type="ECO:0000256" key="4">
    <source>
        <dbReference type="ARBA" id="ARBA00023242"/>
    </source>
</evidence>
<comment type="subcellular location">
    <subcellularLocation>
        <location evidence="1 5">Nucleus</location>
    </subcellularLocation>
</comment>
<evidence type="ECO:0000256" key="5">
    <source>
        <dbReference type="RuleBase" id="RU364132"/>
    </source>
</evidence>
<gene>
    <name evidence="7" type="ORF">SLEP1_g37091</name>
</gene>
<evidence type="ECO:0000256" key="6">
    <source>
        <dbReference type="SAM" id="MobiDB-lite"/>
    </source>
</evidence>
<sequence length="260" mass="28308">MDPEPHYQVDLGDLVAYCPFQSFPTLPSSRCNNLLSPVSVVFNICVEELVKACLQGGSKLVQAIADGVFNLPSTEDPEGPFVELPSPSTKLPSCQSPNLLQNGGSLLKGIKKHKKDKVVLDEQTGTWKCCYRYDCVNDDKDVPIIEAKCLMVRILASCFVKDVISTTFTFEKWVEKQDKNRLQNLKQAARVGALPSHVKLAATALPIMGTQAPSKKFTKEELGSVAGIVATSTASGGKFDNKLPGEKPAKRKKSTTSSYQ</sequence>
<name>A0AAV5KU54_9ROSI</name>
<evidence type="ECO:0000256" key="2">
    <source>
        <dbReference type="ARBA" id="ARBA00010077"/>
    </source>
</evidence>
<proteinExistence type="inferred from homology"/>
<feature type="compositionally biased region" description="Basic and acidic residues" evidence="6">
    <location>
        <begin position="239"/>
        <end position="248"/>
    </location>
</feature>
<dbReference type="InterPro" id="IPR007023">
    <property type="entry name" value="Ribosom_reg"/>
</dbReference>
<keyword evidence="8" id="KW-1185">Reference proteome</keyword>
<feature type="region of interest" description="Disordered" evidence="6">
    <location>
        <begin position="234"/>
        <end position="260"/>
    </location>
</feature>
<dbReference type="Proteomes" id="UP001054252">
    <property type="component" value="Unassembled WGS sequence"/>
</dbReference>
<evidence type="ECO:0000256" key="3">
    <source>
        <dbReference type="ARBA" id="ARBA00022517"/>
    </source>
</evidence>
<dbReference type="Pfam" id="PF04939">
    <property type="entry name" value="RRS1"/>
    <property type="match status" value="1"/>
</dbReference>
<dbReference type="EMBL" id="BPVZ01000078">
    <property type="protein sequence ID" value="GKV27982.1"/>
    <property type="molecule type" value="Genomic_DNA"/>
</dbReference>
<evidence type="ECO:0000313" key="7">
    <source>
        <dbReference type="EMBL" id="GKV27982.1"/>
    </source>
</evidence>
<comment type="similarity">
    <text evidence="2 5">Belongs to the RRS1 family.</text>
</comment>